<feature type="domain" description="SANT" evidence="2">
    <location>
        <begin position="39"/>
        <end position="78"/>
    </location>
</feature>
<dbReference type="InterPro" id="IPR017884">
    <property type="entry name" value="SANT_dom"/>
</dbReference>
<dbReference type="GO" id="GO:0000978">
    <property type="term" value="F:RNA polymerase II cis-regulatory region sequence-specific DNA binding"/>
    <property type="evidence" value="ECO:0007669"/>
    <property type="project" value="TreeGrafter"/>
</dbReference>
<dbReference type="RefSeq" id="XP_060122760.1">
    <property type="nucleotide sequence ID" value="XM_060266777.1"/>
</dbReference>
<name>A0AAF0F7I3_9BASI</name>
<dbReference type="AlphaFoldDB" id="A0AAF0F7I3"/>
<dbReference type="GeneID" id="85226495"/>
<keyword evidence="5" id="KW-1185">Reference proteome</keyword>
<dbReference type="PANTHER" id="PTHR45614">
    <property type="entry name" value="MYB PROTEIN-RELATED"/>
    <property type="match status" value="1"/>
</dbReference>
<dbReference type="SUPFAM" id="SSF46689">
    <property type="entry name" value="Homeodomain-like"/>
    <property type="match status" value="2"/>
</dbReference>
<dbReference type="PROSITE" id="PS50090">
    <property type="entry name" value="MYB_LIKE"/>
    <property type="match status" value="3"/>
</dbReference>
<dbReference type="InterPro" id="IPR017930">
    <property type="entry name" value="Myb_dom"/>
</dbReference>
<dbReference type="InterPro" id="IPR009057">
    <property type="entry name" value="Homeodomain-like_sf"/>
</dbReference>
<gene>
    <name evidence="4" type="ORF">MJAP1_002844</name>
</gene>
<dbReference type="PANTHER" id="PTHR45614:SF51">
    <property type="entry name" value="MYB-LIKE DNA-BINDING PROTEIN BAS1"/>
    <property type="match status" value="1"/>
</dbReference>
<dbReference type="InterPro" id="IPR001005">
    <property type="entry name" value="SANT/Myb"/>
</dbReference>
<evidence type="ECO:0000259" key="2">
    <source>
        <dbReference type="PROSITE" id="PS51293"/>
    </source>
</evidence>
<dbReference type="CDD" id="cd00167">
    <property type="entry name" value="SANT"/>
    <property type="match status" value="3"/>
</dbReference>
<sequence length="414" mass="46062">MARFRHMQEIRWTEIAAEIPERSAKACRKRWVNGLNERLKKGSWTNEEDERLREGVAMLSSDWARIADHVGQRSGDQCSKRWREVLDPAINKTSWTAEEDQLLTQLFHKHGSSWQVISTHFNNRRALQCRNRCCKLLGLHSYPRTKKSPVEKKAKISASQSPSLHVCSQGEVPTSPTYIDMPSSMWPSLNMSTTHEPMSGAHAFVPDQIFSGNMLQNGNAGQACISPISPLFNQGCNQQAQEDNMLENGSSQGLTSLDSWNKVQGFSSLQRKDPPAALNLNDPITQSVGANDQFYSPFFASPSLCSSISTSPTTPSGTDTLALQSTSNPSTMLPSPMVQHQMPTPMNDRFSYAAPASVMPAEKNMNAMNWNMYCDKLVSLQTPQNPAGHDGMFSSIMNNATSTNPMVWLPDMQF</sequence>
<dbReference type="PROSITE" id="PS51293">
    <property type="entry name" value="SANT"/>
    <property type="match status" value="1"/>
</dbReference>
<dbReference type="SMART" id="SM00717">
    <property type="entry name" value="SANT"/>
    <property type="match status" value="2"/>
</dbReference>
<organism evidence="4 5">
    <name type="scientific">Malassezia japonica</name>
    <dbReference type="NCBI Taxonomy" id="223818"/>
    <lineage>
        <taxon>Eukaryota</taxon>
        <taxon>Fungi</taxon>
        <taxon>Dikarya</taxon>
        <taxon>Basidiomycota</taxon>
        <taxon>Ustilaginomycotina</taxon>
        <taxon>Malasseziomycetes</taxon>
        <taxon>Malasseziales</taxon>
        <taxon>Malasseziaceae</taxon>
        <taxon>Malassezia</taxon>
    </lineage>
</organism>
<evidence type="ECO:0000313" key="4">
    <source>
        <dbReference type="EMBL" id="WFD39863.1"/>
    </source>
</evidence>
<dbReference type="PROSITE" id="PS51294">
    <property type="entry name" value="HTH_MYB"/>
    <property type="match status" value="3"/>
</dbReference>
<dbReference type="GO" id="GO:0000981">
    <property type="term" value="F:DNA-binding transcription factor activity, RNA polymerase II-specific"/>
    <property type="evidence" value="ECO:0007669"/>
    <property type="project" value="TreeGrafter"/>
</dbReference>
<dbReference type="Gene3D" id="1.10.10.60">
    <property type="entry name" value="Homeodomain-like"/>
    <property type="match status" value="3"/>
</dbReference>
<protein>
    <submittedName>
        <fullName evidence="4">Uncharacterized protein</fullName>
    </submittedName>
</protein>
<dbReference type="InterPro" id="IPR050560">
    <property type="entry name" value="MYB_TF"/>
</dbReference>
<feature type="domain" description="HTH myb-type" evidence="3">
    <location>
        <begin position="91"/>
        <end position="141"/>
    </location>
</feature>
<evidence type="ECO:0000313" key="5">
    <source>
        <dbReference type="Proteomes" id="UP001217754"/>
    </source>
</evidence>
<feature type="domain" description="HTH myb-type" evidence="3">
    <location>
        <begin position="1"/>
        <end position="31"/>
    </location>
</feature>
<dbReference type="Proteomes" id="UP001217754">
    <property type="component" value="Chromosome 5"/>
</dbReference>
<dbReference type="Pfam" id="PF13921">
    <property type="entry name" value="Myb_DNA-bind_6"/>
    <property type="match status" value="1"/>
</dbReference>
<accession>A0AAF0F7I3</accession>
<evidence type="ECO:0000259" key="3">
    <source>
        <dbReference type="PROSITE" id="PS51294"/>
    </source>
</evidence>
<evidence type="ECO:0000259" key="1">
    <source>
        <dbReference type="PROSITE" id="PS50090"/>
    </source>
</evidence>
<feature type="domain" description="HTH myb-type" evidence="3">
    <location>
        <begin position="36"/>
        <end position="90"/>
    </location>
</feature>
<reference evidence="4" key="1">
    <citation type="submission" date="2023-03" db="EMBL/GenBank/DDBJ databases">
        <title>Mating type loci evolution in Malassezia.</title>
        <authorList>
            <person name="Coelho M.A."/>
        </authorList>
    </citation>
    <scope>NUCLEOTIDE SEQUENCE</scope>
    <source>
        <strain evidence="4">CBS 9431</strain>
    </source>
</reference>
<dbReference type="EMBL" id="CP119962">
    <property type="protein sequence ID" value="WFD39863.1"/>
    <property type="molecule type" value="Genomic_DNA"/>
</dbReference>
<feature type="domain" description="Myb-like" evidence="1">
    <location>
        <begin position="36"/>
        <end position="86"/>
    </location>
</feature>
<feature type="domain" description="Myb-like" evidence="1">
    <location>
        <begin position="1"/>
        <end position="35"/>
    </location>
</feature>
<dbReference type="GO" id="GO:0005634">
    <property type="term" value="C:nucleus"/>
    <property type="evidence" value="ECO:0007669"/>
    <property type="project" value="TreeGrafter"/>
</dbReference>
<feature type="domain" description="Myb-like" evidence="1">
    <location>
        <begin position="87"/>
        <end position="137"/>
    </location>
</feature>
<proteinExistence type="predicted"/>